<name>A0AB74UJT2_9VIRU</name>
<proteinExistence type="predicted"/>
<dbReference type="EMBL" id="PQ368759">
    <property type="protein sequence ID" value="XHV15889.1"/>
    <property type="molecule type" value="Genomic_DNA"/>
</dbReference>
<organism evidence="2">
    <name type="scientific">Halomonas phage vB_HboP_4908</name>
    <dbReference type="NCBI Taxonomy" id="3350578"/>
    <lineage>
        <taxon>Viruses</taxon>
    </lineage>
</organism>
<dbReference type="InterPro" id="IPR025484">
    <property type="entry name" value="DUF4376"/>
</dbReference>
<accession>A0AB74UJT2</accession>
<reference evidence="2" key="1">
    <citation type="submission" date="2024-10" db="EMBL/GenBank/DDBJ databases">
        <title>Newly identified hadal zoon P2-like virus reveal genomic diversity and biogeographic distributions.</title>
        <authorList>
            <person name="Liu Y."/>
        </authorList>
    </citation>
    <scope>NUCLEOTIDE SEQUENCE</scope>
</reference>
<evidence type="ECO:0000259" key="1">
    <source>
        <dbReference type="Pfam" id="PF14301"/>
    </source>
</evidence>
<dbReference type="Pfam" id="PF14301">
    <property type="entry name" value="DUF4376"/>
    <property type="match status" value="1"/>
</dbReference>
<feature type="domain" description="DUF4376" evidence="1">
    <location>
        <begin position="120"/>
        <end position="228"/>
    </location>
</feature>
<evidence type="ECO:0000313" key="2">
    <source>
        <dbReference type="EMBL" id="XHV15889.1"/>
    </source>
</evidence>
<sequence>MKTYYSATTGLFYNSELFGTKTLTIIDPEFEWPKINLPDPTWEGEAQEAPTIEINDEDVIPPMMEIANPDSTLPNDAVEISQAEHQKLLEGQGRQRIISDGNGHPTLADFEPEDLSQLIERKRREIDTARDTAFAVGLEYDFNGETDVVQTRPQDQINLLGLSAQAQRLIAAGQPSASLIFRGLKNVNRELSAMEIDVLTLAALGHIEEIYQKSWALKDQLDAAFKAENREAIEQLDW</sequence>
<protein>
    <recommendedName>
        <fullName evidence="1">DUF4376 domain-containing protein</fullName>
    </recommendedName>
</protein>